<dbReference type="Proteomes" id="UP000784294">
    <property type="component" value="Unassembled WGS sequence"/>
</dbReference>
<protein>
    <submittedName>
        <fullName evidence="2">Uncharacterized protein</fullName>
    </submittedName>
</protein>
<organism evidence="2 3">
    <name type="scientific">Protopolystoma xenopodis</name>
    <dbReference type="NCBI Taxonomy" id="117903"/>
    <lineage>
        <taxon>Eukaryota</taxon>
        <taxon>Metazoa</taxon>
        <taxon>Spiralia</taxon>
        <taxon>Lophotrochozoa</taxon>
        <taxon>Platyhelminthes</taxon>
        <taxon>Monogenea</taxon>
        <taxon>Polyopisthocotylea</taxon>
        <taxon>Polystomatidea</taxon>
        <taxon>Polystomatidae</taxon>
        <taxon>Protopolystoma</taxon>
    </lineage>
</organism>
<proteinExistence type="predicted"/>
<keyword evidence="3" id="KW-1185">Reference proteome</keyword>
<dbReference type="EMBL" id="CAAALY010288971">
    <property type="protein sequence ID" value="VEL44069.1"/>
    <property type="molecule type" value="Genomic_DNA"/>
</dbReference>
<evidence type="ECO:0000313" key="3">
    <source>
        <dbReference type="Proteomes" id="UP000784294"/>
    </source>
</evidence>
<feature type="region of interest" description="Disordered" evidence="1">
    <location>
        <begin position="1"/>
        <end position="64"/>
    </location>
</feature>
<evidence type="ECO:0000256" key="1">
    <source>
        <dbReference type="SAM" id="MobiDB-lite"/>
    </source>
</evidence>
<name>A0A3S5BX02_9PLAT</name>
<evidence type="ECO:0000313" key="2">
    <source>
        <dbReference type="EMBL" id="VEL44069.1"/>
    </source>
</evidence>
<gene>
    <name evidence="2" type="ORF">PXEA_LOCUS37509</name>
</gene>
<sequence length="64" mass="6462">MTPSGRGPVCGGHFATVSLAPSRPADNGDDVDVDGHVDVGSDSDSDSDSNSDSQVDCRIGSNLL</sequence>
<dbReference type="AlphaFoldDB" id="A0A3S5BX02"/>
<comment type="caution">
    <text evidence="2">The sequence shown here is derived from an EMBL/GenBank/DDBJ whole genome shotgun (WGS) entry which is preliminary data.</text>
</comment>
<reference evidence="2" key="1">
    <citation type="submission" date="2018-11" db="EMBL/GenBank/DDBJ databases">
        <authorList>
            <consortium name="Pathogen Informatics"/>
        </authorList>
    </citation>
    <scope>NUCLEOTIDE SEQUENCE</scope>
</reference>
<accession>A0A3S5BX02</accession>